<evidence type="ECO:0000256" key="1">
    <source>
        <dbReference type="SAM" id="SignalP"/>
    </source>
</evidence>
<name>A0A812S264_9DINO</name>
<feature type="chain" id="PRO_5032319503" description="F-box domain-containing protein" evidence="1">
    <location>
        <begin position="22"/>
        <end position="317"/>
    </location>
</feature>
<organism evidence="2 3">
    <name type="scientific">Symbiodinium natans</name>
    <dbReference type="NCBI Taxonomy" id="878477"/>
    <lineage>
        <taxon>Eukaryota</taxon>
        <taxon>Sar</taxon>
        <taxon>Alveolata</taxon>
        <taxon>Dinophyceae</taxon>
        <taxon>Suessiales</taxon>
        <taxon>Symbiodiniaceae</taxon>
        <taxon>Symbiodinium</taxon>
    </lineage>
</organism>
<gene>
    <name evidence="2" type="ORF">SNAT2548_LOCUS25588</name>
</gene>
<evidence type="ECO:0000313" key="2">
    <source>
        <dbReference type="EMBL" id="CAE7460776.1"/>
    </source>
</evidence>
<reference evidence="2" key="1">
    <citation type="submission" date="2021-02" db="EMBL/GenBank/DDBJ databases">
        <authorList>
            <person name="Dougan E. K."/>
            <person name="Rhodes N."/>
            <person name="Thang M."/>
            <person name="Chan C."/>
        </authorList>
    </citation>
    <scope>NUCLEOTIDE SEQUENCE</scope>
</reference>
<feature type="signal peptide" evidence="1">
    <location>
        <begin position="1"/>
        <end position="21"/>
    </location>
</feature>
<keyword evidence="3" id="KW-1185">Reference proteome</keyword>
<dbReference type="AlphaFoldDB" id="A0A812S264"/>
<protein>
    <recommendedName>
        <fullName evidence="4">F-box domain-containing protein</fullName>
    </recommendedName>
</protein>
<accession>A0A812S264</accession>
<comment type="caution">
    <text evidence="2">The sequence shown here is derived from an EMBL/GenBank/DDBJ whole genome shotgun (WGS) entry which is preliminary data.</text>
</comment>
<sequence>MESSMVSAFTWLLDVFAPCRAACEVSGEEAFEVVVDAQEGAQAPEAASCTKMEFDMSGTGCCKDELPDSGGSPRGRSGLPFSLAGRPCDTWALADLYPGLARSMIAYCEVDELFKLRGTCRAFGSVSEDEVCFQHVIQLDRPEELEFLFTTDKWFLAHPRRVLEVLQKWRRRLADEEAKDNSMEHQIRCSMMRCASRTFQSRHKAIRHCFARDALAELRIDEAGVRRASVALLRCTNREGLGRFSRTGIRTIRDVLGRYLKVPEIHQQLLDVQVVYLQGFVHKRQRRCQTSWLEESLEVVRNEFESFSAWLRNATCA</sequence>
<evidence type="ECO:0000313" key="3">
    <source>
        <dbReference type="Proteomes" id="UP000604046"/>
    </source>
</evidence>
<evidence type="ECO:0008006" key="4">
    <source>
        <dbReference type="Google" id="ProtNLM"/>
    </source>
</evidence>
<keyword evidence="1" id="KW-0732">Signal</keyword>
<proteinExistence type="predicted"/>
<dbReference type="EMBL" id="CAJNDS010002401">
    <property type="protein sequence ID" value="CAE7460776.1"/>
    <property type="molecule type" value="Genomic_DNA"/>
</dbReference>
<dbReference type="Proteomes" id="UP000604046">
    <property type="component" value="Unassembled WGS sequence"/>
</dbReference>